<evidence type="ECO:0000256" key="3">
    <source>
        <dbReference type="ARBA" id="ARBA00022448"/>
    </source>
</evidence>
<name>K1KJC0_9BURK</name>
<dbReference type="AlphaFoldDB" id="K1KJC0"/>
<comment type="caution">
    <text evidence="9">The sequence shown here is derived from an EMBL/GenBank/DDBJ whole genome shotgun (WGS) entry which is preliminary data.</text>
</comment>
<dbReference type="GO" id="GO:0022857">
    <property type="term" value="F:transmembrane transporter activity"/>
    <property type="evidence" value="ECO:0007669"/>
    <property type="project" value="InterPro"/>
</dbReference>
<feature type="transmembrane region" description="Helical" evidence="8">
    <location>
        <begin position="446"/>
        <end position="463"/>
    </location>
</feature>
<feature type="transmembrane region" description="Helical" evidence="8">
    <location>
        <begin position="394"/>
        <end position="412"/>
    </location>
</feature>
<feature type="transmembrane region" description="Helical" evidence="8">
    <location>
        <begin position="419"/>
        <end position="440"/>
    </location>
</feature>
<dbReference type="InterPro" id="IPR001734">
    <property type="entry name" value="Na/solute_symporter"/>
</dbReference>
<protein>
    <submittedName>
        <fullName evidence="9">Solute:sodium symporter (SSS) family transporter</fullName>
    </submittedName>
</protein>
<dbReference type="PANTHER" id="PTHR48086">
    <property type="entry name" value="SODIUM/PROLINE SYMPORTER-RELATED"/>
    <property type="match status" value="1"/>
</dbReference>
<feature type="transmembrane region" description="Helical" evidence="8">
    <location>
        <begin position="263"/>
        <end position="289"/>
    </location>
</feature>
<dbReference type="RefSeq" id="WP_005434175.1">
    <property type="nucleotide sequence ID" value="NZ_JH815514.1"/>
</dbReference>
<evidence type="ECO:0000256" key="2">
    <source>
        <dbReference type="ARBA" id="ARBA00006434"/>
    </source>
</evidence>
<evidence type="ECO:0000256" key="4">
    <source>
        <dbReference type="ARBA" id="ARBA00022692"/>
    </source>
</evidence>
<evidence type="ECO:0000256" key="8">
    <source>
        <dbReference type="SAM" id="Phobius"/>
    </source>
</evidence>
<reference evidence="9 10" key="1">
    <citation type="submission" date="2012-05" db="EMBL/GenBank/DDBJ databases">
        <title>The Genome Sequence of Sutterella wadsworthensis 2_1_59BFAA.</title>
        <authorList>
            <consortium name="The Broad Institute Genome Sequencing Platform"/>
            <person name="Earl A."/>
            <person name="Ward D."/>
            <person name="Feldgarden M."/>
            <person name="Gevers D."/>
            <person name="Daigneault M."/>
            <person name="Strauss J."/>
            <person name="Allen-Vercoe E."/>
            <person name="Walker B."/>
            <person name="Young S.K."/>
            <person name="Zeng Q."/>
            <person name="Gargeya S."/>
            <person name="Fitzgerald M."/>
            <person name="Haas B."/>
            <person name="Abouelleil A."/>
            <person name="Alvarado L."/>
            <person name="Arachchi H.M."/>
            <person name="Berlin A.M."/>
            <person name="Chapman S.B."/>
            <person name="Goldberg J."/>
            <person name="Griggs A."/>
            <person name="Gujja S."/>
            <person name="Hansen M."/>
            <person name="Howarth C."/>
            <person name="Imamovic A."/>
            <person name="Larimer J."/>
            <person name="McCowen C."/>
            <person name="Montmayeur A."/>
            <person name="Murphy C."/>
            <person name="Neiman D."/>
            <person name="Pearson M."/>
            <person name="Priest M."/>
            <person name="Roberts A."/>
            <person name="Saif S."/>
            <person name="Shea T."/>
            <person name="Sisk P."/>
            <person name="Sykes S."/>
            <person name="Wortman J."/>
            <person name="Nusbaum C."/>
            <person name="Birren B."/>
        </authorList>
    </citation>
    <scope>NUCLEOTIDE SEQUENCE [LARGE SCALE GENOMIC DNA]</scope>
    <source>
        <strain evidence="9 10">2_1_59BFAA</strain>
    </source>
</reference>
<evidence type="ECO:0000313" key="9">
    <source>
        <dbReference type="EMBL" id="EKB31824.1"/>
    </source>
</evidence>
<dbReference type="HOGENOM" id="CLU_018808_15_3_4"/>
<dbReference type="PROSITE" id="PS50283">
    <property type="entry name" value="NA_SOLUT_SYMP_3"/>
    <property type="match status" value="1"/>
</dbReference>
<evidence type="ECO:0000256" key="6">
    <source>
        <dbReference type="ARBA" id="ARBA00023136"/>
    </source>
</evidence>
<feature type="transmembrane region" description="Helical" evidence="8">
    <location>
        <begin position="180"/>
        <end position="204"/>
    </location>
</feature>
<comment type="similarity">
    <text evidence="2 7">Belongs to the sodium:solute symporter (SSF) (TC 2.A.21) family.</text>
</comment>
<feature type="transmembrane region" description="Helical" evidence="8">
    <location>
        <begin position="366"/>
        <end position="388"/>
    </location>
</feature>
<keyword evidence="5 8" id="KW-1133">Transmembrane helix</keyword>
<evidence type="ECO:0000313" key="10">
    <source>
        <dbReference type="Proteomes" id="UP000005835"/>
    </source>
</evidence>
<gene>
    <name evidence="9" type="ORF">HMPREF9465_00692</name>
</gene>
<evidence type="ECO:0000256" key="7">
    <source>
        <dbReference type="RuleBase" id="RU362091"/>
    </source>
</evidence>
<dbReference type="PATRIC" id="fig|742823.3.peg.698"/>
<evidence type="ECO:0000256" key="5">
    <source>
        <dbReference type="ARBA" id="ARBA00022989"/>
    </source>
</evidence>
<dbReference type="Proteomes" id="UP000005835">
    <property type="component" value="Unassembled WGS sequence"/>
</dbReference>
<feature type="transmembrane region" description="Helical" evidence="8">
    <location>
        <begin position="224"/>
        <end position="242"/>
    </location>
</feature>
<organism evidence="9 10">
    <name type="scientific">Sutterella wadsworthensis 2_1_59BFAA</name>
    <dbReference type="NCBI Taxonomy" id="742823"/>
    <lineage>
        <taxon>Bacteria</taxon>
        <taxon>Pseudomonadati</taxon>
        <taxon>Pseudomonadota</taxon>
        <taxon>Betaproteobacteria</taxon>
        <taxon>Burkholderiales</taxon>
        <taxon>Sutterellaceae</taxon>
        <taxon>Sutterella</taxon>
    </lineage>
</organism>
<dbReference type="eggNOG" id="COG0591">
    <property type="taxonomic scope" value="Bacteria"/>
</dbReference>
<proteinExistence type="inferred from homology"/>
<feature type="transmembrane region" description="Helical" evidence="8">
    <location>
        <begin position="6"/>
        <end position="26"/>
    </location>
</feature>
<feature type="transmembrane region" description="Helical" evidence="8">
    <location>
        <begin position="315"/>
        <end position="345"/>
    </location>
</feature>
<dbReference type="GO" id="GO:0005886">
    <property type="term" value="C:plasma membrane"/>
    <property type="evidence" value="ECO:0007669"/>
    <property type="project" value="TreeGrafter"/>
</dbReference>
<dbReference type="CDD" id="cd11474">
    <property type="entry name" value="SLC5sbd_CHT"/>
    <property type="match status" value="1"/>
</dbReference>
<dbReference type="Pfam" id="PF00474">
    <property type="entry name" value="SSF"/>
    <property type="match status" value="1"/>
</dbReference>
<feature type="transmembrane region" description="Helical" evidence="8">
    <location>
        <begin position="116"/>
        <end position="141"/>
    </location>
</feature>
<sequence length="501" mass="54506">MALIGFVMLYMLATIAIGLYAATRVSSTSDFALAGRSLPLPMVITATFATWFGSETILGLPGRFIESGIVGVIEEPFGSGMALILVGMFFAQKLYKLNILTIGDYYRERYGRGVEVLCTLFIVLSYLGWVGAQVAALGLVINLITEGYISVSGGMVIGTVVVLAYTMYGGMWSVAVTDFVQMIIIVLGLVAILFFASDLAGGFGKVIDYAHERDLFNALPEPTATGWLFWISSAITMMIGSIPQQDVFQRVMSARNVQTAVAGPVIGGCVYILFAFVPMFIVIAAILVMPGSAQDMLATDPQRLLPTLVRDHMPLWLRVLFFGAVLSAVMSTASATMLAPSTAFVSNILTHFVRLNDRNMLRAMRWTVFGFAIMVLSYSLFVEGTAIYDMVAMAYQFPVIGAFWPLVCGLYWKRTTRQGVWWSMLLGAGVWTVLTTTAFGDVFPNVLGGFLAAGFGMVAGSLAPTRGNREYLAWWHEKNRDNVVNEPLMPKPAVVPISSPA</sequence>
<keyword evidence="4 8" id="KW-0812">Transmembrane</keyword>
<comment type="subcellular location">
    <subcellularLocation>
        <location evidence="1">Membrane</location>
        <topology evidence="1">Multi-pass membrane protein</topology>
    </subcellularLocation>
</comment>
<keyword evidence="6 8" id="KW-0472">Membrane</keyword>
<feature type="transmembrane region" description="Helical" evidence="8">
    <location>
        <begin position="77"/>
        <end position="95"/>
    </location>
</feature>
<feature type="transmembrane region" description="Helical" evidence="8">
    <location>
        <begin position="38"/>
        <end position="57"/>
    </location>
</feature>
<dbReference type="STRING" id="742823.HMPREF9465_00692"/>
<evidence type="ECO:0000256" key="1">
    <source>
        <dbReference type="ARBA" id="ARBA00004141"/>
    </source>
</evidence>
<dbReference type="OrthoDB" id="9789704at2"/>
<dbReference type="EMBL" id="ADMG01000017">
    <property type="protein sequence ID" value="EKB31824.1"/>
    <property type="molecule type" value="Genomic_DNA"/>
</dbReference>
<keyword evidence="3" id="KW-0813">Transport</keyword>
<dbReference type="PANTHER" id="PTHR48086:SF7">
    <property type="entry name" value="SODIUM-SOLUTE SYMPORTER-RELATED"/>
    <property type="match status" value="1"/>
</dbReference>
<accession>K1KJC0</accession>
<dbReference type="Gene3D" id="1.20.1730.10">
    <property type="entry name" value="Sodium/glucose cotransporter"/>
    <property type="match status" value="1"/>
</dbReference>
<dbReference type="InterPro" id="IPR038377">
    <property type="entry name" value="Na/Glc_symporter_sf"/>
</dbReference>
<feature type="transmembrane region" description="Helical" evidence="8">
    <location>
        <begin position="147"/>
        <end position="168"/>
    </location>
</feature>
<keyword evidence="10" id="KW-1185">Reference proteome</keyword>
<dbReference type="InterPro" id="IPR050277">
    <property type="entry name" value="Sodium:Solute_Symporter"/>
</dbReference>